<reference evidence="3" key="2">
    <citation type="submission" date="2010-01" db="EMBL/GenBank/DDBJ databases">
        <title>The complete genome of Conexibacter woesei DSM 14684.</title>
        <authorList>
            <consortium name="US DOE Joint Genome Institute (JGI-PGF)"/>
            <person name="Lucas S."/>
            <person name="Copeland A."/>
            <person name="Lapidus A."/>
            <person name="Glavina del Rio T."/>
            <person name="Dalin E."/>
            <person name="Tice H."/>
            <person name="Bruce D."/>
            <person name="Goodwin L."/>
            <person name="Pitluck S."/>
            <person name="Kyrpides N."/>
            <person name="Mavromatis K."/>
            <person name="Ivanova N."/>
            <person name="Mikhailova N."/>
            <person name="Chertkov O."/>
            <person name="Brettin T."/>
            <person name="Detter J.C."/>
            <person name="Han C."/>
            <person name="Larimer F."/>
            <person name="Land M."/>
            <person name="Hauser L."/>
            <person name="Markowitz V."/>
            <person name="Cheng J.-F."/>
            <person name="Hugenholtz P."/>
            <person name="Woyke T."/>
            <person name="Wu D."/>
            <person name="Pukall R."/>
            <person name="Steenblock K."/>
            <person name="Schneider S."/>
            <person name="Klenk H.-P."/>
            <person name="Eisen J.A."/>
        </authorList>
    </citation>
    <scope>NUCLEOTIDE SEQUENCE [LARGE SCALE GENOMIC DNA]</scope>
    <source>
        <strain evidence="3">DSM 14684 / CIP 108061 / JCM 11494 / NBRC 100937 / ID131577</strain>
    </source>
</reference>
<feature type="domain" description="DUF6314" evidence="1">
    <location>
        <begin position="22"/>
        <end position="179"/>
    </location>
</feature>
<evidence type="ECO:0000313" key="2">
    <source>
        <dbReference type="EMBL" id="ADB50931.1"/>
    </source>
</evidence>
<name>D3F8G7_CONWI</name>
<sequence length="180" mass="18928">MGRGVAAAPLLRVAVADLPAFLTGRWTLERTIDDRRAGRRGRASGEARFEPLDAGAGASGVGASGVGASGAASGGLRWIEHGTVQIGDFAGEFSRELAIVPDGDAWLVRFDDGRPFHPLDLREGRCLVDHPCGADAYAGALRAFETPAGPAGPAGPELEVDWRVTGPAKDQRIVTRYRRA</sequence>
<dbReference type="OrthoDB" id="3296280at2"/>
<keyword evidence="3" id="KW-1185">Reference proteome</keyword>
<protein>
    <recommendedName>
        <fullName evidence="1">DUF6314 domain-containing protein</fullName>
    </recommendedName>
</protein>
<dbReference type="Pfam" id="PF19834">
    <property type="entry name" value="DUF6314"/>
    <property type="match status" value="1"/>
</dbReference>
<dbReference type="EMBL" id="CP001854">
    <property type="protein sequence ID" value="ADB50931.1"/>
    <property type="molecule type" value="Genomic_DNA"/>
</dbReference>
<reference evidence="2 3" key="1">
    <citation type="journal article" date="2010" name="Stand. Genomic Sci.">
        <title>Complete genome sequence of Conexibacter woesei type strain (ID131577).</title>
        <authorList>
            <person name="Pukall R."/>
            <person name="Lapidus A."/>
            <person name="Glavina Del Rio T."/>
            <person name="Copeland A."/>
            <person name="Tice H."/>
            <person name="Cheng J.-F."/>
            <person name="Lucas S."/>
            <person name="Chen F."/>
            <person name="Nolan M."/>
            <person name="Bruce D."/>
            <person name="Goodwin L."/>
            <person name="Pitluck S."/>
            <person name="Mavromatis K."/>
            <person name="Ivanova N."/>
            <person name="Ovchinnikova G."/>
            <person name="Pati A."/>
            <person name="Chen A."/>
            <person name="Palaniappan K."/>
            <person name="Land M."/>
            <person name="Hauser L."/>
            <person name="Chang Y.-J."/>
            <person name="Jeffries C.D."/>
            <person name="Chain P."/>
            <person name="Meincke L."/>
            <person name="Sims D."/>
            <person name="Brettin T."/>
            <person name="Detter J.C."/>
            <person name="Rohde M."/>
            <person name="Goeker M."/>
            <person name="Bristow J."/>
            <person name="Eisen J.A."/>
            <person name="Markowitz V."/>
            <person name="Kyrpides N.C."/>
            <person name="Klenk H.-P."/>
            <person name="Hugenholtz P."/>
        </authorList>
    </citation>
    <scope>NUCLEOTIDE SEQUENCE [LARGE SCALE GENOMIC DNA]</scope>
    <source>
        <strain evidence="3">DSM 14684 / CIP 108061 / JCM 11494 / NBRC 100937 / ID131577</strain>
    </source>
</reference>
<dbReference type="STRING" id="469383.Cwoe_2509"/>
<dbReference type="KEGG" id="cwo:Cwoe_2509"/>
<evidence type="ECO:0000259" key="1">
    <source>
        <dbReference type="Pfam" id="PF19834"/>
    </source>
</evidence>
<dbReference type="InterPro" id="IPR045632">
    <property type="entry name" value="DUF6314"/>
</dbReference>
<accession>D3F8G7</accession>
<dbReference type="AlphaFoldDB" id="D3F8G7"/>
<gene>
    <name evidence="2" type="ordered locus">Cwoe_2509</name>
</gene>
<dbReference type="Proteomes" id="UP000008229">
    <property type="component" value="Chromosome"/>
</dbReference>
<dbReference type="HOGENOM" id="CLU_093209_1_0_11"/>
<dbReference type="eggNOG" id="ENOG5032ZC5">
    <property type="taxonomic scope" value="Bacteria"/>
</dbReference>
<evidence type="ECO:0000313" key="3">
    <source>
        <dbReference type="Proteomes" id="UP000008229"/>
    </source>
</evidence>
<organism evidence="2 3">
    <name type="scientific">Conexibacter woesei (strain DSM 14684 / CCUG 47730 / CIP 108061 / JCM 11494 / NBRC 100937 / ID131577)</name>
    <dbReference type="NCBI Taxonomy" id="469383"/>
    <lineage>
        <taxon>Bacteria</taxon>
        <taxon>Bacillati</taxon>
        <taxon>Actinomycetota</taxon>
        <taxon>Thermoleophilia</taxon>
        <taxon>Solirubrobacterales</taxon>
        <taxon>Conexibacteraceae</taxon>
        <taxon>Conexibacter</taxon>
    </lineage>
</organism>
<dbReference type="RefSeq" id="WP_012933982.1">
    <property type="nucleotide sequence ID" value="NC_013739.1"/>
</dbReference>
<proteinExistence type="predicted"/>